<evidence type="ECO:0000313" key="3">
    <source>
        <dbReference type="Proteomes" id="UP000283895"/>
    </source>
</evidence>
<keyword evidence="3" id="KW-1185">Reference proteome</keyword>
<feature type="compositionally biased region" description="Polar residues" evidence="1">
    <location>
        <begin position="96"/>
        <end position="126"/>
    </location>
</feature>
<dbReference type="EMBL" id="LKEA01000076">
    <property type="protein sequence ID" value="ROV88749.1"/>
    <property type="molecule type" value="Genomic_DNA"/>
</dbReference>
<feature type="region of interest" description="Disordered" evidence="1">
    <location>
        <begin position="1"/>
        <end position="31"/>
    </location>
</feature>
<feature type="region of interest" description="Disordered" evidence="1">
    <location>
        <begin position="95"/>
        <end position="130"/>
    </location>
</feature>
<dbReference type="AlphaFoldDB" id="A0A423VCQ6"/>
<protein>
    <submittedName>
        <fullName evidence="2">Uncharacterized protein</fullName>
    </submittedName>
</protein>
<gene>
    <name evidence="2" type="ORF">VMCG_10075</name>
</gene>
<organism evidence="2 3">
    <name type="scientific">Cytospora schulzeri</name>
    <dbReference type="NCBI Taxonomy" id="448051"/>
    <lineage>
        <taxon>Eukaryota</taxon>
        <taxon>Fungi</taxon>
        <taxon>Dikarya</taxon>
        <taxon>Ascomycota</taxon>
        <taxon>Pezizomycotina</taxon>
        <taxon>Sordariomycetes</taxon>
        <taxon>Sordariomycetidae</taxon>
        <taxon>Diaporthales</taxon>
        <taxon>Cytosporaceae</taxon>
        <taxon>Cytospora</taxon>
    </lineage>
</organism>
<reference evidence="2 3" key="1">
    <citation type="submission" date="2015-09" db="EMBL/GenBank/DDBJ databases">
        <title>Host preference determinants of Valsa canker pathogens revealed by comparative genomics.</title>
        <authorList>
            <person name="Yin Z."/>
            <person name="Huang L."/>
        </authorList>
    </citation>
    <scope>NUCLEOTIDE SEQUENCE [LARGE SCALE GENOMIC DNA]</scope>
    <source>
        <strain evidence="2 3">03-1</strain>
    </source>
</reference>
<evidence type="ECO:0000256" key="1">
    <source>
        <dbReference type="SAM" id="MobiDB-lite"/>
    </source>
</evidence>
<name>A0A423VCQ6_9PEZI</name>
<comment type="caution">
    <text evidence="2">The sequence shown here is derived from an EMBL/GenBank/DDBJ whole genome shotgun (WGS) entry which is preliminary data.</text>
</comment>
<evidence type="ECO:0000313" key="2">
    <source>
        <dbReference type="EMBL" id="ROV88749.1"/>
    </source>
</evidence>
<accession>A0A423VCQ6</accession>
<dbReference type="Proteomes" id="UP000283895">
    <property type="component" value="Unassembled WGS sequence"/>
</dbReference>
<dbReference type="OrthoDB" id="10347177at2759"/>
<proteinExistence type="predicted"/>
<sequence length="159" mass="17812">MSSSKKQSYKECDKPQADGSDGMDWSLVNDNDGNNDIEEDFEIIDASEVRCWCGGKDADRCRIKGHTFPLCEIERSKFRPEPRYVRSSQHEGIWVTSDSVANDTHASGNTEANESRNNGQSSTLQKPFSDEVDPVSKVMILSNLLRGINRNRKSNLEGP</sequence>